<dbReference type="EMBL" id="CAUYUE010000006">
    <property type="protein sequence ID" value="CAK0781272.1"/>
    <property type="molecule type" value="Genomic_DNA"/>
</dbReference>
<reference evidence="3 4" key="1">
    <citation type="submission" date="2023-10" db="EMBL/GenBank/DDBJ databases">
        <authorList>
            <person name="Maclean D."/>
            <person name="Macfadyen A."/>
        </authorList>
    </citation>
    <scope>NUCLEOTIDE SEQUENCE [LARGE SCALE GENOMIC DNA]</scope>
</reference>
<organism evidence="3 4">
    <name type="scientific">Coccomyxa viridis</name>
    <dbReference type="NCBI Taxonomy" id="1274662"/>
    <lineage>
        <taxon>Eukaryota</taxon>
        <taxon>Viridiplantae</taxon>
        <taxon>Chlorophyta</taxon>
        <taxon>core chlorophytes</taxon>
        <taxon>Trebouxiophyceae</taxon>
        <taxon>Trebouxiophyceae incertae sedis</taxon>
        <taxon>Coccomyxaceae</taxon>
        <taxon>Coccomyxa</taxon>
    </lineage>
</organism>
<proteinExistence type="inferred from homology"/>
<evidence type="ECO:0008006" key="5">
    <source>
        <dbReference type="Google" id="ProtNLM"/>
    </source>
</evidence>
<dbReference type="InterPro" id="IPR036111">
    <property type="entry name" value="Mal/L-sulfo/L-lacto_DH-like_sf"/>
</dbReference>
<dbReference type="GO" id="GO:0016491">
    <property type="term" value="F:oxidoreductase activity"/>
    <property type="evidence" value="ECO:0007669"/>
    <property type="project" value="UniProtKB-KW"/>
</dbReference>
<keyword evidence="2" id="KW-0560">Oxidoreductase</keyword>
<name>A0AAV1I5Y0_9CHLO</name>
<evidence type="ECO:0000256" key="2">
    <source>
        <dbReference type="ARBA" id="ARBA00023002"/>
    </source>
</evidence>
<dbReference type="InterPro" id="IPR043144">
    <property type="entry name" value="Mal/L-sulf/L-lact_DH-like_ah"/>
</dbReference>
<dbReference type="PANTHER" id="PTHR11091:SF0">
    <property type="entry name" value="MALATE DEHYDROGENASE"/>
    <property type="match status" value="1"/>
</dbReference>
<evidence type="ECO:0000313" key="4">
    <source>
        <dbReference type="Proteomes" id="UP001314263"/>
    </source>
</evidence>
<keyword evidence="4" id="KW-1185">Reference proteome</keyword>
<accession>A0AAV1I5Y0</accession>
<gene>
    <name evidence="3" type="ORF">CVIRNUC_005330</name>
</gene>
<comment type="caution">
    <text evidence="3">The sequence shown here is derived from an EMBL/GenBank/DDBJ whole genome shotgun (WGS) entry which is preliminary data.</text>
</comment>
<dbReference type="Gene3D" id="3.30.1370.60">
    <property type="entry name" value="Hypothetical oxidoreductase yiak, domain 2"/>
    <property type="match status" value="1"/>
</dbReference>
<protein>
    <recommendedName>
        <fullName evidence="5">Malate dehydrogenase</fullName>
    </recommendedName>
</protein>
<dbReference type="AlphaFoldDB" id="A0AAV1I5Y0"/>
<sequence length="365" mass="37620">MSAATSDSAATETRAVPLSELRELVHDSLLGLTYSKREAEIIGDALIWAQLRGNSQNVIKIPAGALARDPEAAAPRVLKDNGALAVIDGGKSQGMLAMHAATELAVQRTQLHGMATIAINNICSATGALGYWVESIAEQGLIGIAMSQSPEYVAPHGSTEPIFGTNPIAVGVPTAGQPLVMDLSTAAAAWWALADARDRGVPVADDIGFDATGEATTDPGRIIDGGAIQVFDRSYKGSHLALMVEILAGALAGGAVENKGSSANWGNLIIAIDPGKLGSSPEGFCSSVTALLQRVKGARRAPGVRDITLPGERGSLHAEECRAAGVVPMTSSLYDKLCCAARMGISDRAPPQDAPTPEADPSSRA</sequence>
<dbReference type="InterPro" id="IPR003767">
    <property type="entry name" value="Malate/L-lactate_DH-like"/>
</dbReference>
<dbReference type="Pfam" id="PF02615">
    <property type="entry name" value="Ldh_2"/>
    <property type="match status" value="1"/>
</dbReference>
<dbReference type="InterPro" id="IPR043143">
    <property type="entry name" value="Mal/L-sulf/L-lact_DH-like_NADP"/>
</dbReference>
<comment type="similarity">
    <text evidence="1">Belongs to the LDH2/MDH2 oxidoreductase family.</text>
</comment>
<dbReference type="Proteomes" id="UP001314263">
    <property type="component" value="Unassembled WGS sequence"/>
</dbReference>
<evidence type="ECO:0000256" key="1">
    <source>
        <dbReference type="ARBA" id="ARBA00006056"/>
    </source>
</evidence>
<dbReference type="SUPFAM" id="SSF89733">
    <property type="entry name" value="L-sulfolactate dehydrogenase-like"/>
    <property type="match status" value="1"/>
</dbReference>
<evidence type="ECO:0000313" key="3">
    <source>
        <dbReference type="EMBL" id="CAK0781272.1"/>
    </source>
</evidence>
<dbReference type="Gene3D" id="1.10.1530.10">
    <property type="match status" value="1"/>
</dbReference>
<dbReference type="PANTHER" id="PTHR11091">
    <property type="entry name" value="OXIDOREDUCTASE-RELATED"/>
    <property type="match status" value="1"/>
</dbReference>